<keyword evidence="4" id="KW-0805">Transcription regulation</keyword>
<dbReference type="GO" id="GO:0042795">
    <property type="term" value="P:snRNA transcription by RNA polymerase II"/>
    <property type="evidence" value="ECO:0007669"/>
    <property type="project" value="TreeGrafter"/>
</dbReference>
<keyword evidence="7" id="KW-0539">Nucleus</keyword>
<protein>
    <recommendedName>
        <fullName evidence="3">snRNA-activating protein complex subunit 3</fullName>
    </recommendedName>
    <alternativeName>
        <fullName evidence="10">Small nuclear RNA-activating complex polypeptide 3</fullName>
    </alternativeName>
</protein>
<comment type="subunit">
    <text evidence="9">Part of the SNAPc complex composed of 5 subunits: SNAPC1, SNAPC2, SNAPC3, SNAPC4 and SNAPC5. SNAPC3 interacts with SNAPC1.</text>
</comment>
<evidence type="ECO:0000256" key="6">
    <source>
        <dbReference type="ARBA" id="ARBA00023163"/>
    </source>
</evidence>
<evidence type="ECO:0000313" key="12">
    <source>
        <dbReference type="Proteomes" id="UP000669903"/>
    </source>
</evidence>
<evidence type="ECO:0000313" key="11">
    <source>
        <dbReference type="EMBL" id="KAG5329651.1"/>
    </source>
</evidence>
<evidence type="ECO:0000256" key="7">
    <source>
        <dbReference type="ARBA" id="ARBA00023242"/>
    </source>
</evidence>
<dbReference type="Proteomes" id="UP000669903">
    <property type="component" value="Unassembled WGS sequence"/>
</dbReference>
<feature type="non-terminal residue" evidence="11">
    <location>
        <position position="1"/>
    </location>
</feature>
<keyword evidence="6" id="KW-0804">Transcription</keyword>
<dbReference type="GO" id="GO:0001046">
    <property type="term" value="F:core promoter sequence-specific DNA binding"/>
    <property type="evidence" value="ECO:0007669"/>
    <property type="project" value="TreeGrafter"/>
</dbReference>
<comment type="subcellular location">
    <subcellularLocation>
        <location evidence="1">Nucleus</location>
    </subcellularLocation>
</comment>
<dbReference type="InterPro" id="IPR022042">
    <property type="entry name" value="snRNA-activating_su3"/>
</dbReference>
<gene>
    <name evidence="11" type="primary">Snapc3</name>
    <name evidence="11" type="ORF">G6Z76_0010387</name>
</gene>
<evidence type="ECO:0000256" key="10">
    <source>
        <dbReference type="ARBA" id="ARBA00029606"/>
    </source>
</evidence>
<feature type="non-terminal residue" evidence="11">
    <location>
        <position position="387"/>
    </location>
</feature>
<comment type="similarity">
    <text evidence="2">Belongs to the SNAPC3/SRD2 family.</text>
</comment>
<proteinExistence type="inferred from homology"/>
<dbReference type="GO" id="GO:0001006">
    <property type="term" value="F:RNA polymerase III type 3 promoter sequence-specific DNA binding"/>
    <property type="evidence" value="ECO:0007669"/>
    <property type="project" value="TreeGrafter"/>
</dbReference>
<accession>A0A836JRV2</accession>
<reference evidence="11" key="1">
    <citation type="submission" date="2020-03" db="EMBL/GenBank/DDBJ databases">
        <title>Relaxed selection underlies rapid genomic changes in the transitions from sociality to social parasitism in ants.</title>
        <authorList>
            <person name="Bi X."/>
        </authorList>
    </citation>
    <scope>NUCLEOTIDE SEQUENCE</scope>
    <source>
        <strain evidence="11">BGI-DK2014a</strain>
        <tissue evidence="11">Whole body</tissue>
    </source>
</reference>
<evidence type="ECO:0000256" key="4">
    <source>
        <dbReference type="ARBA" id="ARBA00023015"/>
    </source>
</evidence>
<keyword evidence="5" id="KW-0238">DNA-binding</keyword>
<dbReference type="AlphaFoldDB" id="A0A836JRV2"/>
<dbReference type="GO" id="GO:0003681">
    <property type="term" value="F:bent DNA binding"/>
    <property type="evidence" value="ECO:0007669"/>
    <property type="project" value="TreeGrafter"/>
</dbReference>
<evidence type="ECO:0000256" key="1">
    <source>
        <dbReference type="ARBA" id="ARBA00004123"/>
    </source>
</evidence>
<dbReference type="GO" id="GO:0019185">
    <property type="term" value="C:snRNA-activating protein complex"/>
    <property type="evidence" value="ECO:0007669"/>
    <property type="project" value="TreeGrafter"/>
</dbReference>
<dbReference type="GO" id="GO:0000978">
    <property type="term" value="F:RNA polymerase II cis-regulatory region sequence-specific DNA binding"/>
    <property type="evidence" value="ECO:0007669"/>
    <property type="project" value="TreeGrafter"/>
</dbReference>
<comment type="function">
    <text evidence="8">Part of the SNAPc complex required for the transcription of both RNA polymerase II and III small-nuclear RNA genes. Binds to the proximal sequence element (PSE), a non-TATA-box basal promoter element common to these 2 types of genes. Recruits TBP and BRF2 to the U6 snRNA TATA box.</text>
</comment>
<dbReference type="Pfam" id="PF12251">
    <property type="entry name" value="SNAPC3"/>
    <property type="match status" value="1"/>
</dbReference>
<dbReference type="EMBL" id="JAANIC010006100">
    <property type="protein sequence ID" value="KAG5329651.1"/>
    <property type="molecule type" value="Genomic_DNA"/>
</dbReference>
<name>A0A836JRV2_9HYME</name>
<evidence type="ECO:0000256" key="3">
    <source>
        <dbReference type="ARBA" id="ARBA00013634"/>
    </source>
</evidence>
<dbReference type="PANTHER" id="PTHR13421">
    <property type="entry name" value="SNRNA-ACTIVATING PROTEIN COMPLEX SUBUNIT 3"/>
    <property type="match status" value="1"/>
</dbReference>
<evidence type="ECO:0000256" key="5">
    <source>
        <dbReference type="ARBA" id="ARBA00023125"/>
    </source>
</evidence>
<sequence>MDQVYKLYDRQASSQICIKDYFHQYNELIKSSMCYEIDKQSEEKIFQLMDTDLSQARILLMKHYCSIDNLTLPVEAVIMEEQEKQGYVNVPERILDNVSLETIKVLEILSKQASVKPRNQNGIPIKYDKSRSVDDNSLKPYEEFLVYIRIYEPFKSQPRSLKYRTIPVLKLKSVISILGSQTLYELRQKIMCQSDLSITKEISENPNQRPESMAKDVYQSGFFYIEDTFYNDTSVPTNIDYSNIILEWATVRDIGPFKVATMDALINSLYTKFGFPWVYQHQGCCEHLIVLTDARLVTIDDVLTSSAYPRIEKIRPISGKNCIYCGIFNVHWIVTEHDRIPHDTSYFCNRCFISYNYVDGKKVGNFKAYSYPCIPQLMSIIRRPKKS</sequence>
<evidence type="ECO:0000256" key="2">
    <source>
        <dbReference type="ARBA" id="ARBA00010410"/>
    </source>
</evidence>
<keyword evidence="12" id="KW-1185">Reference proteome</keyword>
<dbReference type="GO" id="GO:0042796">
    <property type="term" value="P:snRNA transcription by RNA polymerase III"/>
    <property type="evidence" value="ECO:0007669"/>
    <property type="project" value="TreeGrafter"/>
</dbReference>
<evidence type="ECO:0000256" key="9">
    <source>
        <dbReference type="ARBA" id="ARBA00025958"/>
    </source>
</evidence>
<comment type="caution">
    <text evidence="11">The sequence shown here is derived from an EMBL/GenBank/DDBJ whole genome shotgun (WGS) entry which is preliminary data.</text>
</comment>
<dbReference type="PANTHER" id="PTHR13421:SF16">
    <property type="entry name" value="SNRNA-ACTIVATING PROTEIN COMPLEX SUBUNIT 3"/>
    <property type="match status" value="1"/>
</dbReference>
<dbReference type="GO" id="GO:0005634">
    <property type="term" value="C:nucleus"/>
    <property type="evidence" value="ECO:0007669"/>
    <property type="project" value="UniProtKB-SubCell"/>
</dbReference>
<organism evidence="11 12">
    <name type="scientific">Acromyrmex charruanus</name>
    <dbReference type="NCBI Taxonomy" id="2715315"/>
    <lineage>
        <taxon>Eukaryota</taxon>
        <taxon>Metazoa</taxon>
        <taxon>Ecdysozoa</taxon>
        <taxon>Arthropoda</taxon>
        <taxon>Hexapoda</taxon>
        <taxon>Insecta</taxon>
        <taxon>Pterygota</taxon>
        <taxon>Neoptera</taxon>
        <taxon>Endopterygota</taxon>
        <taxon>Hymenoptera</taxon>
        <taxon>Apocrita</taxon>
        <taxon>Aculeata</taxon>
        <taxon>Formicoidea</taxon>
        <taxon>Formicidae</taxon>
        <taxon>Myrmicinae</taxon>
        <taxon>Acromyrmex</taxon>
    </lineage>
</organism>
<evidence type="ECO:0000256" key="8">
    <source>
        <dbReference type="ARBA" id="ARBA00025193"/>
    </source>
</evidence>